<dbReference type="WBParaSite" id="RSKR_0000391200.1">
    <property type="protein sequence ID" value="RSKR_0000391200.1"/>
    <property type="gene ID" value="RSKR_0000391200"/>
</dbReference>
<name>A0AC35TS19_9BILA</name>
<evidence type="ECO:0000313" key="1">
    <source>
        <dbReference type="Proteomes" id="UP000095286"/>
    </source>
</evidence>
<proteinExistence type="predicted"/>
<reference evidence="2" key="1">
    <citation type="submission" date="2016-11" db="UniProtKB">
        <authorList>
            <consortium name="WormBaseParasite"/>
        </authorList>
    </citation>
    <scope>IDENTIFICATION</scope>
    <source>
        <strain evidence="2">KR3021</strain>
    </source>
</reference>
<sequence length="189" mass="21288">MLLYFVLALLIQSILTKPQIKSGVESYGYTDDFARYKMVPMAAASYSSDPQVCLTRHYKNATVVKQVTASCDITKEDSCSGFVSLNHDDQAIVISFRGSTSNLEVSVEVIETVFEKQVPFLSGGVSHYFYHAFTLLWDSGLKDAFLSAKNSYPTYQVFITGHSLDKSLKIIFFNCIFYEVQLLQLQQLI</sequence>
<evidence type="ECO:0000313" key="2">
    <source>
        <dbReference type="WBParaSite" id="RSKR_0000391200.1"/>
    </source>
</evidence>
<organism evidence="1 2">
    <name type="scientific">Rhabditophanes sp. KR3021</name>
    <dbReference type="NCBI Taxonomy" id="114890"/>
    <lineage>
        <taxon>Eukaryota</taxon>
        <taxon>Metazoa</taxon>
        <taxon>Ecdysozoa</taxon>
        <taxon>Nematoda</taxon>
        <taxon>Chromadorea</taxon>
        <taxon>Rhabditida</taxon>
        <taxon>Tylenchina</taxon>
        <taxon>Panagrolaimomorpha</taxon>
        <taxon>Strongyloidoidea</taxon>
        <taxon>Alloionematidae</taxon>
        <taxon>Rhabditophanes</taxon>
    </lineage>
</organism>
<accession>A0AC35TS19</accession>
<dbReference type="Proteomes" id="UP000095286">
    <property type="component" value="Unplaced"/>
</dbReference>
<protein>
    <submittedName>
        <fullName evidence="2">Lipase_3 domain-containing protein</fullName>
    </submittedName>
</protein>